<dbReference type="InterPro" id="IPR007569">
    <property type="entry name" value="DUF559"/>
</dbReference>
<protein>
    <submittedName>
        <fullName evidence="2">DUF559 domain-containing protein</fullName>
    </submittedName>
</protein>
<feature type="domain" description="DUF559" evidence="1">
    <location>
        <begin position="1"/>
        <end position="94"/>
    </location>
</feature>
<evidence type="ECO:0000313" key="3">
    <source>
        <dbReference type="Proteomes" id="UP000639859"/>
    </source>
</evidence>
<dbReference type="PANTHER" id="PTHR38590:SF1">
    <property type="entry name" value="BLL0828 PROTEIN"/>
    <property type="match status" value="1"/>
</dbReference>
<evidence type="ECO:0000259" key="1">
    <source>
        <dbReference type="Pfam" id="PF04480"/>
    </source>
</evidence>
<dbReference type="CDD" id="cd01038">
    <property type="entry name" value="Endonuclease_DUF559"/>
    <property type="match status" value="1"/>
</dbReference>
<organism evidence="2 3">
    <name type="scientific">Caulobacter hibisci</name>
    <dbReference type="NCBI Taxonomy" id="2035993"/>
    <lineage>
        <taxon>Bacteria</taxon>
        <taxon>Pseudomonadati</taxon>
        <taxon>Pseudomonadota</taxon>
        <taxon>Alphaproteobacteria</taxon>
        <taxon>Caulobacterales</taxon>
        <taxon>Caulobacteraceae</taxon>
        <taxon>Caulobacter</taxon>
    </lineage>
</organism>
<sequence length="99" mass="11454">MTASERNLWKALRALDLHIRRQAPIGRYVADFVHHPSRLVIEVDGGRHDLSEEQLHDAERDAWLASQGYRVLRVRDVEAFGNPEEIAERVAAEIRRFVV</sequence>
<dbReference type="SUPFAM" id="SSF52980">
    <property type="entry name" value="Restriction endonuclease-like"/>
    <property type="match status" value="1"/>
</dbReference>
<gene>
    <name evidence="2" type="ORF">I4Q42_20575</name>
</gene>
<proteinExistence type="predicted"/>
<accession>A0ABS0T4Q8</accession>
<dbReference type="EMBL" id="JADWOX010000018">
    <property type="protein sequence ID" value="MBI1686070.1"/>
    <property type="molecule type" value="Genomic_DNA"/>
</dbReference>
<name>A0ABS0T4Q8_9CAUL</name>
<keyword evidence="3" id="KW-1185">Reference proteome</keyword>
<dbReference type="InterPro" id="IPR047216">
    <property type="entry name" value="Endonuclease_DUF559_bact"/>
</dbReference>
<dbReference type="InterPro" id="IPR011335">
    <property type="entry name" value="Restrct_endonuc-II-like"/>
</dbReference>
<evidence type="ECO:0000313" key="2">
    <source>
        <dbReference type="EMBL" id="MBI1686070.1"/>
    </source>
</evidence>
<dbReference type="PANTHER" id="PTHR38590">
    <property type="entry name" value="BLL0828 PROTEIN"/>
    <property type="match status" value="1"/>
</dbReference>
<dbReference type="Pfam" id="PF04480">
    <property type="entry name" value="DUF559"/>
    <property type="match status" value="1"/>
</dbReference>
<dbReference type="Proteomes" id="UP000639859">
    <property type="component" value="Unassembled WGS sequence"/>
</dbReference>
<comment type="caution">
    <text evidence="2">The sequence shown here is derived from an EMBL/GenBank/DDBJ whole genome shotgun (WGS) entry which is preliminary data.</text>
</comment>
<dbReference type="Gene3D" id="3.40.960.10">
    <property type="entry name" value="VSR Endonuclease"/>
    <property type="match status" value="1"/>
</dbReference>
<reference evidence="2 3" key="1">
    <citation type="submission" date="2020-11" db="EMBL/GenBank/DDBJ databases">
        <title>genome sequence of strain KACC 18849.</title>
        <authorList>
            <person name="Gao J."/>
            <person name="Zhang X."/>
        </authorList>
    </citation>
    <scope>NUCLEOTIDE SEQUENCE [LARGE SCALE GENOMIC DNA]</scope>
    <source>
        <strain evidence="2 3">KACC 18849</strain>
    </source>
</reference>